<sequence length="194" mass="21632">MLYAKRVHKELTRCRDREECGISIALHDGDDISHLTGTIAGPTDSPYEGGTFLIDIRLPSEYPFEPPKMHFITKVWHPNISSQNGAICLDILKDQWSTALTLRTALLSLQALLSSPVPDDPQDAVVAQQYLHDYPAFVATARYWTETFAKSTSTGMEEKVQKLVEMGFLEDLVRSTLKSVDGDENMALEKLCSG</sequence>
<dbReference type="Gene3D" id="3.10.110.10">
    <property type="entry name" value="Ubiquitin Conjugating Enzyme"/>
    <property type="match status" value="1"/>
</dbReference>
<reference evidence="10" key="1">
    <citation type="submission" date="2020-07" db="EMBL/GenBank/DDBJ databases">
        <title>Genome sequence and genetic diversity analysis of an under-domesticated orphan crop, white fonio (Digitaria exilis).</title>
        <authorList>
            <person name="Bennetzen J.L."/>
            <person name="Chen S."/>
            <person name="Ma X."/>
            <person name="Wang X."/>
            <person name="Yssel A.E.J."/>
            <person name="Chaluvadi S.R."/>
            <person name="Johnson M."/>
            <person name="Gangashetty P."/>
            <person name="Hamidou F."/>
            <person name="Sanogo M.D."/>
            <person name="Zwaenepoel A."/>
            <person name="Wallace J."/>
            <person name="Van De Peer Y."/>
            <person name="Van Deynze A."/>
        </authorList>
    </citation>
    <scope>NUCLEOTIDE SEQUENCE</scope>
    <source>
        <tissue evidence="10">Leaves</tissue>
    </source>
</reference>
<organism evidence="10 11">
    <name type="scientific">Digitaria exilis</name>
    <dbReference type="NCBI Taxonomy" id="1010633"/>
    <lineage>
        <taxon>Eukaryota</taxon>
        <taxon>Viridiplantae</taxon>
        <taxon>Streptophyta</taxon>
        <taxon>Embryophyta</taxon>
        <taxon>Tracheophyta</taxon>
        <taxon>Spermatophyta</taxon>
        <taxon>Magnoliopsida</taxon>
        <taxon>Liliopsida</taxon>
        <taxon>Poales</taxon>
        <taxon>Poaceae</taxon>
        <taxon>PACMAD clade</taxon>
        <taxon>Panicoideae</taxon>
        <taxon>Panicodae</taxon>
        <taxon>Paniceae</taxon>
        <taxon>Anthephorinae</taxon>
        <taxon>Digitaria</taxon>
    </lineage>
</organism>
<feature type="domain" description="UBA" evidence="8">
    <location>
        <begin position="155"/>
        <end position="194"/>
    </location>
</feature>
<dbReference type="SUPFAM" id="SSF46934">
    <property type="entry name" value="UBA-like"/>
    <property type="match status" value="1"/>
</dbReference>
<dbReference type="FunFam" id="3.10.110.10:FF:000037">
    <property type="entry name" value="ubiquitin-conjugating enzyme E2 27"/>
    <property type="match status" value="1"/>
</dbReference>
<dbReference type="InterPro" id="IPR023313">
    <property type="entry name" value="UBQ-conjugating_AS"/>
</dbReference>
<accession>A0A835DUB2</accession>
<evidence type="ECO:0000256" key="2">
    <source>
        <dbReference type="ARBA" id="ARBA00022679"/>
    </source>
</evidence>
<protein>
    <recommendedName>
        <fullName evidence="1">E2 ubiquitin-conjugating enzyme</fullName>
        <ecNumber evidence="1">2.3.2.23</ecNumber>
    </recommendedName>
</protein>
<dbReference type="PROSITE" id="PS00183">
    <property type="entry name" value="UBC_1"/>
    <property type="match status" value="1"/>
</dbReference>
<dbReference type="GO" id="GO:0061631">
    <property type="term" value="F:ubiquitin conjugating enzyme activity"/>
    <property type="evidence" value="ECO:0007669"/>
    <property type="project" value="UniProtKB-EC"/>
</dbReference>
<dbReference type="AlphaFoldDB" id="A0A835DUB2"/>
<evidence type="ECO:0000313" key="10">
    <source>
        <dbReference type="EMBL" id="KAF8648640.1"/>
    </source>
</evidence>
<dbReference type="EC" id="2.3.2.23" evidence="1"/>
<dbReference type="InterPro" id="IPR015940">
    <property type="entry name" value="UBA"/>
</dbReference>
<evidence type="ECO:0000259" key="9">
    <source>
        <dbReference type="PROSITE" id="PS50127"/>
    </source>
</evidence>
<dbReference type="PROSITE" id="PS50030">
    <property type="entry name" value="UBA"/>
    <property type="match status" value="1"/>
</dbReference>
<evidence type="ECO:0000256" key="6">
    <source>
        <dbReference type="PROSITE-ProRule" id="PRU10133"/>
    </source>
</evidence>
<dbReference type="CDD" id="cd23800">
    <property type="entry name" value="UBCc_UBE2K"/>
    <property type="match status" value="1"/>
</dbReference>
<keyword evidence="3 7" id="KW-0547">Nucleotide-binding</keyword>
<evidence type="ECO:0000256" key="3">
    <source>
        <dbReference type="ARBA" id="ARBA00022741"/>
    </source>
</evidence>
<dbReference type="PROSITE" id="PS50127">
    <property type="entry name" value="UBC_2"/>
    <property type="match status" value="1"/>
</dbReference>
<feature type="active site" description="Glycyl thioester intermediate" evidence="6">
    <location>
        <position position="88"/>
    </location>
</feature>
<dbReference type="PANTHER" id="PTHR24068">
    <property type="entry name" value="UBIQUITIN-CONJUGATING ENZYME E2"/>
    <property type="match status" value="1"/>
</dbReference>
<dbReference type="InterPro" id="IPR000608">
    <property type="entry name" value="UBC"/>
</dbReference>
<dbReference type="InterPro" id="IPR041974">
    <property type="entry name" value="UBC27_UBA"/>
</dbReference>
<dbReference type="SMART" id="SM00212">
    <property type="entry name" value="UBCc"/>
    <property type="match status" value="1"/>
</dbReference>
<evidence type="ECO:0000313" key="11">
    <source>
        <dbReference type="Proteomes" id="UP000636709"/>
    </source>
</evidence>
<evidence type="ECO:0000259" key="8">
    <source>
        <dbReference type="PROSITE" id="PS50030"/>
    </source>
</evidence>
<dbReference type="GO" id="GO:0005524">
    <property type="term" value="F:ATP binding"/>
    <property type="evidence" value="ECO:0007669"/>
    <property type="project" value="UniProtKB-UniRule"/>
</dbReference>
<dbReference type="EMBL" id="JACEFO010002806">
    <property type="protein sequence ID" value="KAF8648640.1"/>
    <property type="molecule type" value="Genomic_DNA"/>
</dbReference>
<keyword evidence="5 7" id="KW-0067">ATP-binding</keyword>
<dbReference type="CDD" id="cd14312">
    <property type="entry name" value="UBA_II_E2_UBC27_like"/>
    <property type="match status" value="1"/>
</dbReference>
<evidence type="ECO:0000256" key="4">
    <source>
        <dbReference type="ARBA" id="ARBA00022786"/>
    </source>
</evidence>
<evidence type="ECO:0000256" key="1">
    <source>
        <dbReference type="ARBA" id="ARBA00012486"/>
    </source>
</evidence>
<feature type="domain" description="UBC core" evidence="9">
    <location>
        <begin position="2"/>
        <end position="150"/>
    </location>
</feature>
<keyword evidence="11" id="KW-1185">Reference proteome</keyword>
<comment type="similarity">
    <text evidence="7">Belongs to the ubiquitin-conjugating enzyme family.</text>
</comment>
<dbReference type="InterPro" id="IPR009060">
    <property type="entry name" value="UBA-like_sf"/>
</dbReference>
<gene>
    <name evidence="10" type="ORF">HU200_064686</name>
</gene>
<dbReference type="Pfam" id="PF00627">
    <property type="entry name" value="UBA"/>
    <property type="match status" value="1"/>
</dbReference>
<evidence type="ECO:0000256" key="5">
    <source>
        <dbReference type="ARBA" id="ARBA00022840"/>
    </source>
</evidence>
<dbReference type="Gene3D" id="1.10.8.10">
    <property type="entry name" value="DNA helicase RuvA subunit, C-terminal domain"/>
    <property type="match status" value="1"/>
</dbReference>
<dbReference type="OrthoDB" id="7851174at2759"/>
<comment type="caution">
    <text evidence="10">The sequence shown here is derived from an EMBL/GenBank/DDBJ whole genome shotgun (WGS) entry which is preliminary data.</text>
</comment>
<dbReference type="InterPro" id="IPR016135">
    <property type="entry name" value="UBQ-conjugating_enzyme/RWD"/>
</dbReference>
<dbReference type="Pfam" id="PF00179">
    <property type="entry name" value="UQ_con"/>
    <property type="match status" value="1"/>
</dbReference>
<dbReference type="SMART" id="SM00165">
    <property type="entry name" value="UBA"/>
    <property type="match status" value="1"/>
</dbReference>
<keyword evidence="4 7" id="KW-0833">Ubl conjugation pathway</keyword>
<proteinExistence type="inferred from homology"/>
<evidence type="ECO:0000256" key="7">
    <source>
        <dbReference type="RuleBase" id="RU362109"/>
    </source>
</evidence>
<name>A0A835DUB2_9POAL</name>
<dbReference type="SUPFAM" id="SSF54495">
    <property type="entry name" value="UBC-like"/>
    <property type="match status" value="1"/>
</dbReference>
<keyword evidence="2" id="KW-0808">Transferase</keyword>
<dbReference type="Proteomes" id="UP000636709">
    <property type="component" value="Unassembled WGS sequence"/>
</dbReference>